<dbReference type="AlphaFoldDB" id="W6YLQ9"/>
<sequence>ILRLMSCQSSEFAVIVSSLCRWLYFVVLRIASVRGVGTICRSATAHVRHEWQVTSADIHAAISTGSTCMPNCPSYLGCAIKMTLQSQMYNAQQVKLTWWTWEAFFHWLCMLTKALAVNHNRPVLKK</sequence>
<dbReference type="HOGENOM" id="CLU_1986792_0_0_1"/>
<feature type="non-terminal residue" evidence="1">
    <location>
        <position position="1"/>
    </location>
</feature>
<dbReference type="RefSeq" id="XP_007713407.1">
    <property type="nucleotide sequence ID" value="XM_007715217.1"/>
</dbReference>
<evidence type="ECO:0000313" key="1">
    <source>
        <dbReference type="EMBL" id="EUC32286.1"/>
    </source>
</evidence>
<protein>
    <submittedName>
        <fullName evidence="1">Uncharacterized protein</fullName>
    </submittedName>
</protein>
<reference evidence="1 2" key="1">
    <citation type="journal article" date="2013" name="PLoS Genet.">
        <title>Comparative genome structure, secondary metabolite, and effector coding capacity across Cochliobolus pathogens.</title>
        <authorList>
            <person name="Condon B.J."/>
            <person name="Leng Y."/>
            <person name="Wu D."/>
            <person name="Bushley K.E."/>
            <person name="Ohm R.A."/>
            <person name="Otillar R."/>
            <person name="Martin J."/>
            <person name="Schackwitz W."/>
            <person name="Grimwood J."/>
            <person name="MohdZainudin N."/>
            <person name="Xue C."/>
            <person name="Wang R."/>
            <person name="Manning V.A."/>
            <person name="Dhillon B."/>
            <person name="Tu Z.J."/>
            <person name="Steffenson B.J."/>
            <person name="Salamov A."/>
            <person name="Sun H."/>
            <person name="Lowry S."/>
            <person name="LaButti K."/>
            <person name="Han J."/>
            <person name="Copeland A."/>
            <person name="Lindquist E."/>
            <person name="Barry K."/>
            <person name="Schmutz J."/>
            <person name="Baker S.E."/>
            <person name="Ciuffetti L.M."/>
            <person name="Grigoriev I.V."/>
            <person name="Zhong S."/>
            <person name="Turgeon B.G."/>
        </authorList>
    </citation>
    <scope>NUCLEOTIDE SEQUENCE [LARGE SCALE GENOMIC DNA]</scope>
    <source>
        <strain evidence="1 2">26-R-13</strain>
    </source>
</reference>
<evidence type="ECO:0000313" key="2">
    <source>
        <dbReference type="Proteomes" id="UP000053841"/>
    </source>
</evidence>
<dbReference type="Proteomes" id="UP000053841">
    <property type="component" value="Unassembled WGS sequence"/>
</dbReference>
<dbReference type="KEGG" id="bze:COCCADRAFT_99108"/>
<dbReference type="EMBL" id="KI964637">
    <property type="protein sequence ID" value="EUC32286.1"/>
    <property type="molecule type" value="Genomic_DNA"/>
</dbReference>
<keyword evidence="2" id="KW-1185">Reference proteome</keyword>
<gene>
    <name evidence="1" type="ORF">COCCADRAFT_99108</name>
</gene>
<name>W6YLQ9_COCC2</name>
<organism evidence="1 2">
    <name type="scientific">Cochliobolus carbonum (strain 26-R-13)</name>
    <name type="common">Maize leaf spot fungus</name>
    <name type="synonym">Bipolaris zeicola</name>
    <dbReference type="NCBI Taxonomy" id="930089"/>
    <lineage>
        <taxon>Eukaryota</taxon>
        <taxon>Fungi</taxon>
        <taxon>Dikarya</taxon>
        <taxon>Ascomycota</taxon>
        <taxon>Pezizomycotina</taxon>
        <taxon>Dothideomycetes</taxon>
        <taxon>Pleosporomycetidae</taxon>
        <taxon>Pleosporales</taxon>
        <taxon>Pleosporineae</taxon>
        <taxon>Pleosporaceae</taxon>
        <taxon>Bipolaris</taxon>
    </lineage>
</organism>
<accession>W6YLQ9</accession>
<dbReference type="GeneID" id="19154734"/>
<proteinExistence type="predicted"/>